<sequence>MKVLSNSSCSDVTRDHKASLELFMPSSWYWNFFYIDAAWAQVFLMPVPRQSAKLQNRTSAALRHDISVHIVQKGVL</sequence>
<gene>
    <name evidence="1" type="ORF">LOK49_LG04G03092</name>
</gene>
<proteinExistence type="predicted"/>
<evidence type="ECO:0000313" key="2">
    <source>
        <dbReference type="Proteomes" id="UP001060215"/>
    </source>
</evidence>
<name>A0ACC0I439_9ERIC</name>
<protein>
    <submittedName>
        <fullName evidence="1">Uncharacterized protein</fullName>
    </submittedName>
</protein>
<organism evidence="1 2">
    <name type="scientific">Camellia lanceoleosa</name>
    <dbReference type="NCBI Taxonomy" id="1840588"/>
    <lineage>
        <taxon>Eukaryota</taxon>
        <taxon>Viridiplantae</taxon>
        <taxon>Streptophyta</taxon>
        <taxon>Embryophyta</taxon>
        <taxon>Tracheophyta</taxon>
        <taxon>Spermatophyta</taxon>
        <taxon>Magnoliopsida</taxon>
        <taxon>eudicotyledons</taxon>
        <taxon>Gunneridae</taxon>
        <taxon>Pentapetalae</taxon>
        <taxon>asterids</taxon>
        <taxon>Ericales</taxon>
        <taxon>Theaceae</taxon>
        <taxon>Camellia</taxon>
    </lineage>
</organism>
<dbReference type="EMBL" id="CM045759">
    <property type="protein sequence ID" value="KAI8019016.1"/>
    <property type="molecule type" value="Genomic_DNA"/>
</dbReference>
<evidence type="ECO:0000313" key="1">
    <source>
        <dbReference type="EMBL" id="KAI8019016.1"/>
    </source>
</evidence>
<accession>A0ACC0I439</accession>
<dbReference type="Proteomes" id="UP001060215">
    <property type="component" value="Chromosome 2"/>
</dbReference>
<reference evidence="1 2" key="1">
    <citation type="journal article" date="2022" name="Plant J.">
        <title>Chromosome-level genome of Camellia lanceoleosa provides a valuable resource for understanding genome evolution and self-incompatibility.</title>
        <authorList>
            <person name="Gong W."/>
            <person name="Xiao S."/>
            <person name="Wang L."/>
            <person name="Liao Z."/>
            <person name="Chang Y."/>
            <person name="Mo W."/>
            <person name="Hu G."/>
            <person name="Li W."/>
            <person name="Zhao G."/>
            <person name="Zhu H."/>
            <person name="Hu X."/>
            <person name="Ji K."/>
            <person name="Xiang X."/>
            <person name="Song Q."/>
            <person name="Yuan D."/>
            <person name="Jin S."/>
            <person name="Zhang L."/>
        </authorList>
    </citation>
    <scope>NUCLEOTIDE SEQUENCE [LARGE SCALE GENOMIC DNA]</scope>
    <source>
        <strain evidence="1">SQ_2022a</strain>
    </source>
</reference>
<keyword evidence="2" id="KW-1185">Reference proteome</keyword>
<comment type="caution">
    <text evidence="1">The sequence shown here is derived from an EMBL/GenBank/DDBJ whole genome shotgun (WGS) entry which is preliminary data.</text>
</comment>